<dbReference type="EMBL" id="PJRQ01000011">
    <property type="protein sequence ID" value="PLR18331.1"/>
    <property type="molecule type" value="Genomic_DNA"/>
</dbReference>
<dbReference type="OrthoDB" id="7194389at2"/>
<dbReference type="Proteomes" id="UP000234483">
    <property type="component" value="Unassembled WGS sequence"/>
</dbReference>
<protein>
    <submittedName>
        <fullName evidence="3">Uncharacterized protein</fullName>
    </submittedName>
</protein>
<evidence type="ECO:0000313" key="4">
    <source>
        <dbReference type="Proteomes" id="UP000234483"/>
    </source>
</evidence>
<evidence type="ECO:0000313" key="2">
    <source>
        <dbReference type="EMBL" id="AYV47490.1"/>
    </source>
</evidence>
<dbReference type="RefSeq" id="WP_101712140.1">
    <property type="nucleotide sequence ID" value="NZ_CP026100.1"/>
</dbReference>
<dbReference type="EMBL" id="CP026100">
    <property type="protein sequence ID" value="AYV47490.1"/>
    <property type="molecule type" value="Genomic_DNA"/>
</dbReference>
<evidence type="ECO:0000256" key="1">
    <source>
        <dbReference type="SAM" id="MobiDB-lite"/>
    </source>
</evidence>
<feature type="region of interest" description="Disordered" evidence="1">
    <location>
        <begin position="240"/>
        <end position="264"/>
    </location>
</feature>
<name>A0A2N5CWZ1_9CAUL</name>
<gene>
    <name evidence="2" type="ORF">C1707_15150</name>
    <name evidence="3" type="ORF">CFHF_06145</name>
</gene>
<dbReference type="AlphaFoldDB" id="A0A2N5CWZ1"/>
<reference evidence="3 4" key="1">
    <citation type="submission" date="2017-12" db="EMBL/GenBank/DDBJ databases">
        <title>The genome sequence of Caulobacter flavus CGMCC1 15093.</title>
        <authorList>
            <person name="Gao J."/>
            <person name="Mao X."/>
            <person name="Sun J."/>
        </authorList>
    </citation>
    <scope>NUCLEOTIDE SEQUENCE [LARGE SCALE GENOMIC DNA]</scope>
    <source>
        <strain evidence="3 4">CGMCC1 15093</strain>
    </source>
</reference>
<evidence type="ECO:0000313" key="3">
    <source>
        <dbReference type="EMBL" id="PLR18331.1"/>
    </source>
</evidence>
<evidence type="ECO:0000313" key="5">
    <source>
        <dbReference type="Proteomes" id="UP000281192"/>
    </source>
</evidence>
<feature type="compositionally biased region" description="Polar residues" evidence="1">
    <location>
        <begin position="254"/>
        <end position="264"/>
    </location>
</feature>
<accession>A0A2N5CWZ1</accession>
<dbReference type="KEGG" id="cfh:C1707_15150"/>
<reference evidence="2 5" key="2">
    <citation type="submission" date="2018-01" db="EMBL/GenBank/DDBJ databases">
        <title>Complete genome sequence of Caulobacter flavus RHGG3.</title>
        <authorList>
            <person name="Yang E."/>
        </authorList>
    </citation>
    <scope>NUCLEOTIDE SEQUENCE [LARGE SCALE GENOMIC DNA]</scope>
    <source>
        <strain evidence="2 5">RHGG3</strain>
    </source>
</reference>
<keyword evidence="5" id="KW-1185">Reference proteome</keyword>
<organism evidence="3 4">
    <name type="scientific">Caulobacter flavus</name>
    <dbReference type="NCBI Taxonomy" id="1679497"/>
    <lineage>
        <taxon>Bacteria</taxon>
        <taxon>Pseudomonadati</taxon>
        <taxon>Pseudomonadota</taxon>
        <taxon>Alphaproteobacteria</taxon>
        <taxon>Caulobacterales</taxon>
        <taxon>Caulobacteraceae</taxon>
        <taxon>Caulobacter</taxon>
    </lineage>
</organism>
<proteinExistence type="predicted"/>
<dbReference type="Proteomes" id="UP000281192">
    <property type="component" value="Chromosome"/>
</dbReference>
<sequence>MRNQKLVAPIMVAAALAGGAPEATLAQSQPALTSIDRVAYMACVLFKSGAASGYVPVQKTTGYHVYNYFESKTGERLLPGTGYTNIRCYRGDTQEAAEQARIKSGYVAAETIPWPKGFKPVPDPGAPKPVGPDQWLLCTLETGGGIGRPLAMIVFEPFLVPGAKYPLSGDVGMMFHRQVGTDTVVPGYSPFNGNGSGGCDAFGTETAARAKRDRWQYSRNYNIVKFVDWRPPELNAKTAPAKVTGTAGGPGNPNDKSGATVQPVDTSLRDAGKAWDEQVKKTLAEEAKKKVELAAKQVQADAKAKADLEAFLKARRKQGSAQ</sequence>